<comment type="subcellular location">
    <subcellularLocation>
        <location evidence="1 7">Periplasm</location>
    </subcellularLocation>
</comment>
<keyword evidence="5" id="KW-1015">Disulfide bond</keyword>
<evidence type="ECO:0000256" key="6">
    <source>
        <dbReference type="ARBA" id="ARBA00023284"/>
    </source>
</evidence>
<dbReference type="PANTHER" id="PTHR35272">
    <property type="entry name" value="THIOL:DISULFIDE INTERCHANGE PROTEIN DSBC-RELATED"/>
    <property type="match status" value="1"/>
</dbReference>
<dbReference type="SUPFAM" id="SSF52833">
    <property type="entry name" value="Thioredoxin-like"/>
    <property type="match status" value="1"/>
</dbReference>
<dbReference type="Gene3D" id="3.10.450.70">
    <property type="entry name" value="Disulphide bond isomerase, DsbC/G, N-terminal"/>
    <property type="match status" value="1"/>
</dbReference>
<evidence type="ECO:0000256" key="1">
    <source>
        <dbReference type="ARBA" id="ARBA00004418"/>
    </source>
</evidence>
<comment type="similarity">
    <text evidence="2 7">Belongs to the thioredoxin family. DsbC subfamily.</text>
</comment>
<evidence type="ECO:0000259" key="8">
    <source>
        <dbReference type="Pfam" id="PF10411"/>
    </source>
</evidence>
<feature type="chain" id="PRO_5044990205" description="Thiol:disulfide interchange protein" evidence="7">
    <location>
        <begin position="23"/>
        <end position="245"/>
    </location>
</feature>
<reference evidence="10 11" key="1">
    <citation type="submission" date="2024-04" db="EMBL/GenBank/DDBJ databases">
        <title>Dissimilatory iodate-reducing microorganisms contribute to the enrichment of iodine in groundwater.</title>
        <authorList>
            <person name="Jiang Z."/>
        </authorList>
    </citation>
    <scope>NUCLEOTIDE SEQUENCE [LARGE SCALE GENOMIC DNA]</scope>
    <source>
        <strain evidence="10 11">NCP973</strain>
    </source>
</reference>
<evidence type="ECO:0000313" key="11">
    <source>
        <dbReference type="Proteomes" id="UP001479520"/>
    </source>
</evidence>
<evidence type="ECO:0000256" key="7">
    <source>
        <dbReference type="RuleBase" id="RU364038"/>
    </source>
</evidence>
<feature type="domain" description="Disulphide bond isomerase DsbC/G N-terminal" evidence="8">
    <location>
        <begin position="19"/>
        <end position="94"/>
    </location>
</feature>
<accession>A0ABZ2XJD2</accession>
<name>A0ABZ2XJD2_9RHOO</name>
<dbReference type="InterPro" id="IPR018950">
    <property type="entry name" value="DiS-bond_isomerase_DsbC/G_N"/>
</dbReference>
<dbReference type="Pfam" id="PF13098">
    <property type="entry name" value="Thioredoxin_2"/>
    <property type="match status" value="1"/>
</dbReference>
<dbReference type="InterPro" id="IPR033954">
    <property type="entry name" value="DiS-bond_Isoase_DsbC/G"/>
</dbReference>
<gene>
    <name evidence="10" type="ORF">AADV58_15725</name>
</gene>
<proteinExistence type="inferred from homology"/>
<protein>
    <recommendedName>
        <fullName evidence="7">Thiol:disulfide interchange protein</fullName>
    </recommendedName>
</protein>
<evidence type="ECO:0000256" key="2">
    <source>
        <dbReference type="ARBA" id="ARBA00009813"/>
    </source>
</evidence>
<keyword evidence="11" id="KW-1185">Reference proteome</keyword>
<dbReference type="InterPro" id="IPR009094">
    <property type="entry name" value="DiS-bond_isomerase_DsbC/G_N_sf"/>
</dbReference>
<comment type="function">
    <text evidence="7">Required for disulfide bond formation in some periplasmic proteins. Acts by transferring its disulfide bond to other proteins and is reduced in the process.</text>
</comment>
<dbReference type="Pfam" id="PF10411">
    <property type="entry name" value="DsbC_N"/>
    <property type="match status" value="1"/>
</dbReference>
<keyword evidence="3 7" id="KW-0732">Signal</keyword>
<sequence>MLVKTLSAFLLSLLAIGCSANANEAEIRKAVEAKLGIKVESVTRSGYFGLYEIYADGNLFYTDDKVTAMLIGGDVIRSPHAMNLIDLKNNRNVTDERLRQLTAIKFSDLPLEQAIKQVKGDGKRVLATFEDPNCGYCKRLAKDLQKLENVTIYTFLLPILSEDSLKKSRQIWCSADRLKAWNDWILDGKTPGGRDNCDTTAITRNQEYARRLNITGTPTLFFADGERVPGAVPLNVLEQKLKQQK</sequence>
<dbReference type="Proteomes" id="UP001479520">
    <property type="component" value="Chromosome"/>
</dbReference>
<dbReference type="InterPro" id="IPR036249">
    <property type="entry name" value="Thioredoxin-like_sf"/>
</dbReference>
<dbReference type="InterPro" id="IPR051470">
    <property type="entry name" value="Thiol:disulfide_interchange"/>
</dbReference>
<keyword evidence="6 7" id="KW-0676">Redox-active center</keyword>
<organism evidence="10 11">
    <name type="scientific">Azonexus hydrophilus</name>
    <dbReference type="NCBI Taxonomy" id="418702"/>
    <lineage>
        <taxon>Bacteria</taxon>
        <taxon>Pseudomonadati</taxon>
        <taxon>Pseudomonadota</taxon>
        <taxon>Betaproteobacteria</taxon>
        <taxon>Rhodocyclales</taxon>
        <taxon>Azonexaceae</taxon>
        <taxon>Azonexus</taxon>
    </lineage>
</organism>
<dbReference type="InterPro" id="IPR017937">
    <property type="entry name" value="Thioredoxin_CS"/>
</dbReference>
<dbReference type="EMBL" id="CP151406">
    <property type="protein sequence ID" value="WZJ21381.1"/>
    <property type="molecule type" value="Genomic_DNA"/>
</dbReference>
<evidence type="ECO:0000259" key="9">
    <source>
        <dbReference type="Pfam" id="PF13098"/>
    </source>
</evidence>
<evidence type="ECO:0000313" key="10">
    <source>
        <dbReference type="EMBL" id="WZJ21381.1"/>
    </source>
</evidence>
<dbReference type="CDD" id="cd03020">
    <property type="entry name" value="DsbA_DsbC_DsbG"/>
    <property type="match status" value="1"/>
</dbReference>
<dbReference type="PROSITE" id="PS00194">
    <property type="entry name" value="THIOREDOXIN_1"/>
    <property type="match status" value="1"/>
</dbReference>
<evidence type="ECO:0000256" key="5">
    <source>
        <dbReference type="ARBA" id="ARBA00023157"/>
    </source>
</evidence>
<feature type="domain" description="Thioredoxin-like fold" evidence="9">
    <location>
        <begin position="118"/>
        <end position="241"/>
    </location>
</feature>
<dbReference type="RefSeq" id="WP_028994329.1">
    <property type="nucleotide sequence ID" value="NZ_CALFBA010000053.1"/>
</dbReference>
<dbReference type="Gene3D" id="3.40.30.10">
    <property type="entry name" value="Glutaredoxin"/>
    <property type="match status" value="1"/>
</dbReference>
<keyword evidence="4 7" id="KW-0574">Periplasm</keyword>
<dbReference type="PANTHER" id="PTHR35272:SF3">
    <property type="entry name" value="THIOL:DISULFIDE INTERCHANGE PROTEIN DSBC"/>
    <property type="match status" value="1"/>
</dbReference>
<dbReference type="SUPFAM" id="SSF54423">
    <property type="entry name" value="DsbC/DsbG N-terminal domain-like"/>
    <property type="match status" value="1"/>
</dbReference>
<dbReference type="PROSITE" id="PS51257">
    <property type="entry name" value="PROKAR_LIPOPROTEIN"/>
    <property type="match status" value="1"/>
</dbReference>
<evidence type="ECO:0000256" key="3">
    <source>
        <dbReference type="ARBA" id="ARBA00022729"/>
    </source>
</evidence>
<feature type="signal peptide" evidence="7">
    <location>
        <begin position="1"/>
        <end position="22"/>
    </location>
</feature>
<dbReference type="InterPro" id="IPR012336">
    <property type="entry name" value="Thioredoxin-like_fold"/>
</dbReference>
<evidence type="ECO:0000256" key="4">
    <source>
        <dbReference type="ARBA" id="ARBA00022764"/>
    </source>
</evidence>